<proteinExistence type="predicted"/>
<protein>
    <submittedName>
        <fullName evidence="1">Uncharacterized protein</fullName>
    </submittedName>
</protein>
<organism evidence="1">
    <name type="scientific">Mesocestoides corti</name>
    <name type="common">Flatworm</name>
    <dbReference type="NCBI Taxonomy" id="53468"/>
    <lineage>
        <taxon>Eukaryota</taxon>
        <taxon>Metazoa</taxon>
        <taxon>Spiralia</taxon>
        <taxon>Lophotrochozoa</taxon>
        <taxon>Platyhelminthes</taxon>
        <taxon>Cestoda</taxon>
        <taxon>Eucestoda</taxon>
        <taxon>Cyclophyllidea</taxon>
        <taxon>Mesocestoididae</taxon>
        <taxon>Mesocestoides</taxon>
    </lineage>
</organism>
<evidence type="ECO:0000313" key="1">
    <source>
        <dbReference type="WBParaSite" id="MCU_004282-RA"/>
    </source>
</evidence>
<sequence>MSPAVRIVNSPLISTIDYSGSSSPLGLDVSTSMTHTSEVEIHMRKPHTRHNDTNVVDL</sequence>
<name>A0A5K3EZ55_MESCO</name>
<accession>A0A5K3EZ55</accession>
<reference evidence="1" key="1">
    <citation type="submission" date="2019-11" db="UniProtKB">
        <authorList>
            <consortium name="WormBaseParasite"/>
        </authorList>
    </citation>
    <scope>IDENTIFICATION</scope>
</reference>
<dbReference type="WBParaSite" id="MCU_004282-RA">
    <property type="protein sequence ID" value="MCU_004282-RA"/>
    <property type="gene ID" value="MCU_004282"/>
</dbReference>
<dbReference type="AlphaFoldDB" id="A0A5K3EZ55"/>